<evidence type="ECO:0000313" key="3">
    <source>
        <dbReference type="Proteomes" id="UP000479710"/>
    </source>
</evidence>
<name>A0A6G1EJP5_9ORYZ</name>
<sequence length="113" mass="12194">MGRRGEGTDLPSRASWKELELDAAFLTMELRERAKRGERWTTRRPPRLGNNGDTRKSSNSPARVCITLTLISNVGGGARRGLKSAPRGLQIGFTGWGEVVDTNKAAASASVAL</sequence>
<keyword evidence="3" id="KW-1185">Reference proteome</keyword>
<reference evidence="2 3" key="1">
    <citation type="submission" date="2019-11" db="EMBL/GenBank/DDBJ databases">
        <title>Whole genome sequence of Oryza granulata.</title>
        <authorList>
            <person name="Li W."/>
        </authorList>
    </citation>
    <scope>NUCLEOTIDE SEQUENCE [LARGE SCALE GENOMIC DNA]</scope>
    <source>
        <strain evidence="3">cv. Menghai</strain>
        <tissue evidence="2">Leaf</tissue>
    </source>
</reference>
<gene>
    <name evidence="2" type="ORF">E2562_015351</name>
</gene>
<evidence type="ECO:0000313" key="2">
    <source>
        <dbReference type="EMBL" id="KAF0925050.1"/>
    </source>
</evidence>
<accession>A0A6G1EJP5</accession>
<organism evidence="2 3">
    <name type="scientific">Oryza meyeriana var. granulata</name>
    <dbReference type="NCBI Taxonomy" id="110450"/>
    <lineage>
        <taxon>Eukaryota</taxon>
        <taxon>Viridiplantae</taxon>
        <taxon>Streptophyta</taxon>
        <taxon>Embryophyta</taxon>
        <taxon>Tracheophyta</taxon>
        <taxon>Spermatophyta</taxon>
        <taxon>Magnoliopsida</taxon>
        <taxon>Liliopsida</taxon>
        <taxon>Poales</taxon>
        <taxon>Poaceae</taxon>
        <taxon>BOP clade</taxon>
        <taxon>Oryzoideae</taxon>
        <taxon>Oryzeae</taxon>
        <taxon>Oryzinae</taxon>
        <taxon>Oryza</taxon>
        <taxon>Oryza meyeriana</taxon>
    </lineage>
</organism>
<proteinExistence type="predicted"/>
<dbReference type="Proteomes" id="UP000479710">
    <property type="component" value="Unassembled WGS sequence"/>
</dbReference>
<protein>
    <submittedName>
        <fullName evidence="2">Uncharacterized protein</fullName>
    </submittedName>
</protein>
<dbReference type="AlphaFoldDB" id="A0A6G1EJP5"/>
<evidence type="ECO:0000256" key="1">
    <source>
        <dbReference type="SAM" id="MobiDB-lite"/>
    </source>
</evidence>
<feature type="region of interest" description="Disordered" evidence="1">
    <location>
        <begin position="35"/>
        <end position="60"/>
    </location>
</feature>
<dbReference type="EMBL" id="SPHZ02000003">
    <property type="protein sequence ID" value="KAF0925050.1"/>
    <property type="molecule type" value="Genomic_DNA"/>
</dbReference>
<comment type="caution">
    <text evidence="2">The sequence shown here is derived from an EMBL/GenBank/DDBJ whole genome shotgun (WGS) entry which is preliminary data.</text>
</comment>